<reference evidence="6 7" key="1">
    <citation type="journal article" date="2011" name="Science">
        <title>The Selaginella genome identifies genetic changes associated with the evolution of vascular plants.</title>
        <authorList>
            <person name="Banks J.A."/>
            <person name="Nishiyama T."/>
            <person name="Hasebe M."/>
            <person name="Bowman J.L."/>
            <person name="Gribskov M."/>
            <person name="dePamphilis C."/>
            <person name="Albert V.A."/>
            <person name="Aono N."/>
            <person name="Aoyama T."/>
            <person name="Ambrose B.A."/>
            <person name="Ashton N.W."/>
            <person name="Axtell M.J."/>
            <person name="Barker E."/>
            <person name="Barker M.S."/>
            <person name="Bennetzen J.L."/>
            <person name="Bonawitz N.D."/>
            <person name="Chapple C."/>
            <person name="Cheng C."/>
            <person name="Correa L.G."/>
            <person name="Dacre M."/>
            <person name="DeBarry J."/>
            <person name="Dreyer I."/>
            <person name="Elias M."/>
            <person name="Engstrom E.M."/>
            <person name="Estelle M."/>
            <person name="Feng L."/>
            <person name="Finet C."/>
            <person name="Floyd S.K."/>
            <person name="Frommer W.B."/>
            <person name="Fujita T."/>
            <person name="Gramzow L."/>
            <person name="Gutensohn M."/>
            <person name="Harholt J."/>
            <person name="Hattori M."/>
            <person name="Heyl A."/>
            <person name="Hirai T."/>
            <person name="Hiwatashi Y."/>
            <person name="Ishikawa M."/>
            <person name="Iwata M."/>
            <person name="Karol K.G."/>
            <person name="Koehler B."/>
            <person name="Kolukisaoglu U."/>
            <person name="Kubo M."/>
            <person name="Kurata T."/>
            <person name="Lalonde S."/>
            <person name="Li K."/>
            <person name="Li Y."/>
            <person name="Litt A."/>
            <person name="Lyons E."/>
            <person name="Manning G."/>
            <person name="Maruyama T."/>
            <person name="Michael T.P."/>
            <person name="Mikami K."/>
            <person name="Miyazaki S."/>
            <person name="Morinaga S."/>
            <person name="Murata T."/>
            <person name="Mueller-Roeber B."/>
            <person name="Nelson D.R."/>
            <person name="Obara M."/>
            <person name="Oguri Y."/>
            <person name="Olmstead R.G."/>
            <person name="Onodera N."/>
            <person name="Petersen B.L."/>
            <person name="Pils B."/>
            <person name="Prigge M."/>
            <person name="Rensing S.A."/>
            <person name="Riano-Pachon D.M."/>
            <person name="Roberts A.W."/>
            <person name="Sato Y."/>
            <person name="Scheller H.V."/>
            <person name="Schulz B."/>
            <person name="Schulz C."/>
            <person name="Shakirov E.V."/>
            <person name="Shibagaki N."/>
            <person name="Shinohara N."/>
            <person name="Shippen D.E."/>
            <person name="Soerensen I."/>
            <person name="Sotooka R."/>
            <person name="Sugimoto N."/>
            <person name="Sugita M."/>
            <person name="Sumikawa N."/>
            <person name="Tanurdzic M."/>
            <person name="Theissen G."/>
            <person name="Ulvskov P."/>
            <person name="Wakazuki S."/>
            <person name="Weng J.K."/>
            <person name="Willats W.W."/>
            <person name="Wipf D."/>
            <person name="Wolf P.G."/>
            <person name="Yang L."/>
            <person name="Zimmer A.D."/>
            <person name="Zhu Q."/>
            <person name="Mitros T."/>
            <person name="Hellsten U."/>
            <person name="Loque D."/>
            <person name="Otillar R."/>
            <person name="Salamov A."/>
            <person name="Schmutz J."/>
            <person name="Shapiro H."/>
            <person name="Lindquist E."/>
            <person name="Lucas S."/>
            <person name="Rokhsar D."/>
            <person name="Grigoriev I.V."/>
        </authorList>
    </citation>
    <scope>NUCLEOTIDE SEQUENCE [LARGE SCALE GENOMIC DNA]</scope>
</reference>
<keyword evidence="4" id="KW-0802">TPR repeat</keyword>
<dbReference type="AlphaFoldDB" id="D8T911"/>
<dbReference type="InterPro" id="IPR030511">
    <property type="entry name" value="TTC26"/>
</dbReference>
<dbReference type="Proteomes" id="UP000001514">
    <property type="component" value="Unassembled WGS sequence"/>
</dbReference>
<dbReference type="Gramene" id="EFJ06836">
    <property type="protein sequence ID" value="EFJ06836"/>
    <property type="gene ID" value="SELMODRAFT_134715"/>
</dbReference>
<dbReference type="EMBL" id="GL377693">
    <property type="protein sequence ID" value="EFJ06836.1"/>
    <property type="molecule type" value="Genomic_DNA"/>
</dbReference>
<dbReference type="PANTHER" id="PTHR14781">
    <property type="entry name" value="INTRAFLAGELLAR TRANSPORT PROTEIN 56"/>
    <property type="match status" value="1"/>
</dbReference>
<accession>D8T911</accession>
<dbReference type="HOGENOM" id="CLU_036306_2_0_1"/>
<dbReference type="GO" id="GO:0035720">
    <property type="term" value="P:intraciliary anterograde transport"/>
    <property type="evidence" value="ECO:0000318"/>
    <property type="project" value="GO_Central"/>
</dbReference>
<evidence type="ECO:0008006" key="8">
    <source>
        <dbReference type="Google" id="ProtNLM"/>
    </source>
</evidence>
<evidence type="ECO:0000256" key="3">
    <source>
        <dbReference type="ARBA" id="ARBA00022737"/>
    </source>
</evidence>
<dbReference type="SUPFAM" id="SSF48452">
    <property type="entry name" value="TPR-like"/>
    <property type="match status" value="1"/>
</dbReference>
<name>D8T911_SELML</name>
<dbReference type="eggNOG" id="KOG3785">
    <property type="taxonomic scope" value="Eukaryota"/>
</dbReference>
<evidence type="ECO:0000313" key="6">
    <source>
        <dbReference type="EMBL" id="EFJ06836.1"/>
    </source>
</evidence>
<dbReference type="InParanoid" id="D8T911"/>
<feature type="non-terminal residue" evidence="6">
    <location>
        <position position="1"/>
    </location>
</feature>
<gene>
    <name evidence="6" type="ORF">SELMODRAFT_134715</name>
</gene>
<dbReference type="InterPro" id="IPR011990">
    <property type="entry name" value="TPR-like_helical_dom_sf"/>
</dbReference>
<evidence type="ECO:0000256" key="2">
    <source>
        <dbReference type="ARBA" id="ARBA00007834"/>
    </source>
</evidence>
<evidence type="ECO:0000256" key="4">
    <source>
        <dbReference type="ARBA" id="ARBA00022803"/>
    </source>
</evidence>
<comment type="similarity">
    <text evidence="2">Belongs to the IFT56 family.</text>
</comment>
<sequence length="460" mass="52942">GDYNRALETYKKLEPLDEIYYIYQAACLYYLDSYREAEESALKGATCGIRNRLLFHVAYRLDNDMKLVEHHSNIGNSDEDQLSLASMHFAQMHYEQATEIYKQLLLENKDWMALNVYLALCYYNLDQYDVSLEVLSGYLQYYPESAIATNLKACNTFQLFNGKAAELVLTASEETAKNSLEQGLFKHNLVVFRNGEGALQVLPSLLDVLHEARLNLVIYYIKIGDTELAYQTVKMHEPHTPQEYVVKAVTCAILGQDTNHVELLSMARQYFHLYGASPTEYEFNWNSGIVKASIGNFREAEENLLFIQNTKYLENYYYVAWLLYCLIMNRKANIAWEHFLCLEASDETFSLLQLIANECYKTCQYLYAAKAFDAIEEMDESMDCWEGKQGACLGVLQKVISGEEPCESMKQVFALLENTNNPEVEFLLKVMQDWLKEISLQSTTFSFLSTSSSKPMSDEF</sequence>
<proteinExistence type="inferred from homology"/>
<protein>
    <recommendedName>
        <fullName evidence="8">Intraflagellar transport protein 56</fullName>
    </recommendedName>
</protein>
<organism evidence="7">
    <name type="scientific">Selaginella moellendorffii</name>
    <name type="common">Spikemoss</name>
    <dbReference type="NCBI Taxonomy" id="88036"/>
    <lineage>
        <taxon>Eukaryota</taxon>
        <taxon>Viridiplantae</taxon>
        <taxon>Streptophyta</taxon>
        <taxon>Embryophyta</taxon>
        <taxon>Tracheophyta</taxon>
        <taxon>Lycopodiopsida</taxon>
        <taxon>Selaginellales</taxon>
        <taxon>Selaginellaceae</taxon>
        <taxon>Selaginella</taxon>
    </lineage>
</organism>
<dbReference type="STRING" id="88036.D8T911"/>
<dbReference type="GO" id="GO:0035735">
    <property type="term" value="P:intraciliary transport involved in cilium assembly"/>
    <property type="evidence" value="ECO:0000318"/>
    <property type="project" value="GO_Central"/>
</dbReference>
<dbReference type="KEGG" id="smo:SELMODRAFT_134715"/>
<comment type="subcellular location">
    <subcellularLocation>
        <location evidence="1">Cell projection</location>
        <location evidence="1">Cilium</location>
    </subcellularLocation>
</comment>
<dbReference type="Gene3D" id="1.25.40.10">
    <property type="entry name" value="Tetratricopeptide repeat domain"/>
    <property type="match status" value="1"/>
</dbReference>
<dbReference type="GO" id="GO:0097546">
    <property type="term" value="C:ciliary base"/>
    <property type="evidence" value="ECO:0000318"/>
    <property type="project" value="GO_Central"/>
</dbReference>
<evidence type="ECO:0000256" key="1">
    <source>
        <dbReference type="ARBA" id="ARBA00004138"/>
    </source>
</evidence>
<evidence type="ECO:0000256" key="5">
    <source>
        <dbReference type="ARBA" id="ARBA00023273"/>
    </source>
</evidence>
<keyword evidence="3" id="KW-0677">Repeat</keyword>
<keyword evidence="5" id="KW-0966">Cell projection</keyword>
<dbReference type="OMA" id="NVCEDND"/>
<dbReference type="GO" id="GO:0036064">
    <property type="term" value="C:ciliary basal body"/>
    <property type="evidence" value="ECO:0000318"/>
    <property type="project" value="GO_Central"/>
</dbReference>
<dbReference type="GO" id="GO:0030992">
    <property type="term" value="C:intraciliary transport particle B"/>
    <property type="evidence" value="ECO:0000318"/>
    <property type="project" value="GO_Central"/>
</dbReference>
<dbReference type="GO" id="GO:0120170">
    <property type="term" value="F:intraciliary transport particle B binding"/>
    <property type="evidence" value="ECO:0000318"/>
    <property type="project" value="GO_Central"/>
</dbReference>
<keyword evidence="7" id="KW-1185">Reference proteome</keyword>
<dbReference type="PANTHER" id="PTHR14781:SF0">
    <property type="entry name" value="INTRAFLAGELLAR TRANSPORT PROTEIN 56"/>
    <property type="match status" value="1"/>
</dbReference>
<evidence type="ECO:0000313" key="7">
    <source>
        <dbReference type="Proteomes" id="UP000001514"/>
    </source>
</evidence>